<feature type="domain" description="Helicase C-terminal" evidence="10">
    <location>
        <begin position="407"/>
        <end position="611"/>
    </location>
</feature>
<dbReference type="Pfam" id="PF00270">
    <property type="entry name" value="DEAD"/>
    <property type="match status" value="1"/>
</dbReference>
<dbReference type="InterPro" id="IPR027417">
    <property type="entry name" value="P-loop_NTPase"/>
</dbReference>
<feature type="region of interest" description="Disordered" evidence="8">
    <location>
        <begin position="374"/>
        <end position="403"/>
    </location>
</feature>
<keyword evidence="5 11" id="KW-0347">Helicase</keyword>
<dbReference type="Gene3D" id="1.10.3380.30">
    <property type="match status" value="1"/>
</dbReference>
<dbReference type="PANTHER" id="PTHR12131:SF7">
    <property type="entry name" value="EXOSOME RNA HELICASE MTR4"/>
    <property type="match status" value="1"/>
</dbReference>
<dbReference type="PROSITE" id="PS51192">
    <property type="entry name" value="HELICASE_ATP_BIND_1"/>
    <property type="match status" value="1"/>
</dbReference>
<dbReference type="GO" id="GO:0003723">
    <property type="term" value="F:RNA binding"/>
    <property type="evidence" value="ECO:0007669"/>
    <property type="project" value="InterPro"/>
</dbReference>
<keyword evidence="4" id="KW-0378">Hydrolase</keyword>
<evidence type="ECO:0000259" key="10">
    <source>
        <dbReference type="PROSITE" id="PS51194"/>
    </source>
</evidence>
<name>A0A1E3BNB3_ASPCR</name>
<dbReference type="SUPFAM" id="SSF52540">
    <property type="entry name" value="P-loop containing nucleoside triphosphate hydrolases"/>
    <property type="match status" value="1"/>
</dbReference>
<dbReference type="Pfam" id="PF21408">
    <property type="entry name" value="MTR4-like_stalk"/>
    <property type="match status" value="1"/>
</dbReference>
<comment type="similarity">
    <text evidence="2">Belongs to the helicase family. SKI2 subfamily.</text>
</comment>
<evidence type="ECO:0000256" key="3">
    <source>
        <dbReference type="ARBA" id="ARBA00022741"/>
    </source>
</evidence>
<dbReference type="Proteomes" id="UP000094569">
    <property type="component" value="Unassembled WGS sequence"/>
</dbReference>
<dbReference type="CDD" id="cd18024">
    <property type="entry name" value="DEXHc_Mtr4-like"/>
    <property type="match status" value="1"/>
</dbReference>
<dbReference type="FunFam" id="1.10.3380.30:FF:000003">
    <property type="entry name" value="ATP dependent RNA helicase (Dob1)"/>
    <property type="match status" value="1"/>
</dbReference>
<dbReference type="InterPro" id="IPR050699">
    <property type="entry name" value="RNA-DNA_Helicase"/>
</dbReference>
<feature type="compositionally biased region" description="Basic residues" evidence="8">
    <location>
        <begin position="386"/>
        <end position="398"/>
    </location>
</feature>
<feature type="compositionally biased region" description="Basic residues" evidence="8">
    <location>
        <begin position="22"/>
        <end position="32"/>
    </location>
</feature>
<proteinExistence type="inferred from homology"/>
<evidence type="ECO:0000256" key="2">
    <source>
        <dbReference type="ARBA" id="ARBA00010140"/>
    </source>
</evidence>
<dbReference type="CDD" id="cd13154">
    <property type="entry name" value="KOW_Mtr4"/>
    <property type="match status" value="1"/>
</dbReference>
<keyword evidence="7" id="KW-0539">Nucleus</keyword>
<dbReference type="EMBL" id="JXNT01000002">
    <property type="protein sequence ID" value="ODM22398.1"/>
    <property type="molecule type" value="Genomic_DNA"/>
</dbReference>
<dbReference type="Pfam" id="PF00271">
    <property type="entry name" value="Helicase_C"/>
    <property type="match status" value="1"/>
</dbReference>
<reference evidence="11 12" key="1">
    <citation type="journal article" date="2016" name="BMC Genomics">
        <title>Comparative genomic and transcriptomic analyses of the Fuzhuan brick tea-fermentation fungus Aspergillus cristatus.</title>
        <authorList>
            <person name="Ge Y."/>
            <person name="Wang Y."/>
            <person name="Liu Y."/>
            <person name="Tan Y."/>
            <person name="Ren X."/>
            <person name="Zhang X."/>
            <person name="Hyde K.D."/>
            <person name="Liu Y."/>
            <person name="Liu Z."/>
        </authorList>
    </citation>
    <scope>NUCLEOTIDE SEQUENCE [LARGE SCALE GENOMIC DNA]</scope>
    <source>
        <strain evidence="11 12">GZAAS20.1005</strain>
    </source>
</reference>
<dbReference type="SMART" id="SM00487">
    <property type="entry name" value="DEXDc"/>
    <property type="match status" value="1"/>
</dbReference>
<feature type="domain" description="Helicase ATP-binding" evidence="9">
    <location>
        <begin position="171"/>
        <end position="327"/>
    </location>
</feature>
<evidence type="ECO:0000256" key="5">
    <source>
        <dbReference type="ARBA" id="ARBA00022806"/>
    </source>
</evidence>
<accession>A0A1E3BNB3</accession>
<evidence type="ECO:0000256" key="7">
    <source>
        <dbReference type="ARBA" id="ARBA00023242"/>
    </source>
</evidence>
<dbReference type="GO" id="GO:0003724">
    <property type="term" value="F:RNA helicase activity"/>
    <property type="evidence" value="ECO:0007669"/>
    <property type="project" value="InterPro"/>
</dbReference>
<dbReference type="SMART" id="SM01142">
    <property type="entry name" value="DSHCT"/>
    <property type="match status" value="1"/>
</dbReference>
<dbReference type="PROSITE" id="PS51194">
    <property type="entry name" value="HELICASE_CTER"/>
    <property type="match status" value="1"/>
</dbReference>
<sequence>MDELFDVFDQTQAIKPSDAPRRPKKDKSKKRQVNGDVKGNGAAKEDEDTIVTDAPPAEDAGDDVAEPAVIEDPTAETSKNEQPEAKRPRLENEPEPVVLDSFETAQERELEASAGLQATQDKAPVKLSHQVRHQVAIPPGYPYVPISQHKPPENPAKVWPFTLDPFQQVAVSSIQREESVLVSAHTSAGKTVVAEYAIAQCLKNNQRVIYTSPIKALSNQKYREFAAEFGDAGLMTGDVTINPTATCLVMTTEILRSMLYRGSEIMREVGWVIFDEIHYMRDATRGVVWEETIILLPDQVRYVFLSATIPNAMQFAEWVTKMHNQPCHVVYTDFRPTPLQHYFHPAGAEGIHLIVDEKGVFREENFQKAMSAISDKKGDDPANAMAKRKGKGKDKKLNKGGTQEQNDIQKIIRMIMFKNLNPVIVFSFSKRECENGALQLKKLSFNDDSEKEMVSKVFNSAIEMLSEDDRNLPQIQNILPLLRRGIGVHHSGLLPILKETIEILFQEGLIKVLFATETFSIGLNMPAKTVVFTSVRKFDGFSQRWLTPSEFVQMSGRAGRRGLDDRGIVIMMIGEEMDPAVAKEIVRGEQDRLNSAFHLGYNMVLNLMRVEGISPEFMLERCFFQFQNTANVSHLEKQLLEFNEQHANMKISDEGTIREYYETRDHIDKLTDDVKYVMMHPNYCLPYFQPGRFIQIKHKNLDFGWGVLVNYKERKQFKKPEEIPDNQRYIVDVLLNVSDGTSVGTKTYEDLPSGVYPPKDGEKGKMEVVPVMLSCVNAISHIRVHLPKDLKSADSRNSVKKVIGEVQRRFPDGVALIDPLEDMQIKDESLKKNLRKIEVLESRLLSNPLHNSPRLPELYEQYSKKVELGDQIKDTKNKIKDAMAIMQLEELKCRRRVLRRFGFLNEADVVQLKARVACEISTGDELMLSELLFNGFFNNLTPEQIAAIISVFVFEEKSKETPALTRDELAKPLREIQNQARTVAKVSQESKLAVNEDEYVNSFHWELMEVVYEWANGKSFFEICKMTDVYEGSLIRVFRRLEECLRQMAQAAKVMGSEELEGKFEEALTKVRRDIVAAQSLYL</sequence>
<dbReference type="CDD" id="cd18795">
    <property type="entry name" value="SF2_C_Ski2"/>
    <property type="match status" value="1"/>
</dbReference>
<dbReference type="InterPro" id="IPR025696">
    <property type="entry name" value="Beta-barrel_MTR4"/>
</dbReference>
<dbReference type="AlphaFoldDB" id="A0A1E3BNB3"/>
<dbReference type="InterPro" id="IPR014001">
    <property type="entry name" value="Helicase_ATP-bd"/>
</dbReference>
<dbReference type="InterPro" id="IPR048392">
    <property type="entry name" value="MTR4-like_stalk"/>
</dbReference>
<evidence type="ECO:0000313" key="12">
    <source>
        <dbReference type="Proteomes" id="UP000094569"/>
    </source>
</evidence>
<dbReference type="VEuPathDB" id="FungiDB:SI65_03244"/>
<dbReference type="STRING" id="573508.A0A1E3BNB3"/>
<dbReference type="InterPro" id="IPR001650">
    <property type="entry name" value="Helicase_C-like"/>
</dbReference>
<evidence type="ECO:0000256" key="1">
    <source>
        <dbReference type="ARBA" id="ARBA00004123"/>
    </source>
</evidence>
<gene>
    <name evidence="11" type="ORF">SI65_03244</name>
</gene>
<dbReference type="Gene3D" id="2.40.30.300">
    <property type="match status" value="1"/>
</dbReference>
<evidence type="ECO:0000313" key="11">
    <source>
        <dbReference type="EMBL" id="ODM22398.1"/>
    </source>
</evidence>
<organism evidence="11 12">
    <name type="scientific">Aspergillus cristatus</name>
    <name type="common">Chinese Fuzhuan brick tea-fermentation fungus</name>
    <name type="synonym">Eurotium cristatum</name>
    <dbReference type="NCBI Taxonomy" id="573508"/>
    <lineage>
        <taxon>Eukaryota</taxon>
        <taxon>Fungi</taxon>
        <taxon>Dikarya</taxon>
        <taxon>Ascomycota</taxon>
        <taxon>Pezizomycotina</taxon>
        <taxon>Eurotiomycetes</taxon>
        <taxon>Eurotiomycetidae</taxon>
        <taxon>Eurotiales</taxon>
        <taxon>Aspergillaceae</taxon>
        <taxon>Aspergillus</taxon>
        <taxon>Aspergillus subgen. Aspergillus</taxon>
    </lineage>
</organism>
<dbReference type="Pfam" id="PF13234">
    <property type="entry name" value="MTR4_beta-barrel"/>
    <property type="match status" value="1"/>
</dbReference>
<dbReference type="FunFam" id="3.40.50.300:FF:000141">
    <property type="entry name" value="ATP-dependent RNA helicase DOB1"/>
    <property type="match status" value="1"/>
</dbReference>
<dbReference type="InterPro" id="IPR016438">
    <property type="entry name" value="SKI2-like"/>
</dbReference>
<comment type="subcellular location">
    <subcellularLocation>
        <location evidence="1">Nucleus</location>
    </subcellularLocation>
</comment>
<dbReference type="FunFam" id="2.40.30.300:FF:000001">
    <property type="entry name" value="Mtr4 exosome RNA helicase"/>
    <property type="match status" value="1"/>
</dbReference>
<dbReference type="GO" id="GO:0016787">
    <property type="term" value="F:hydrolase activity"/>
    <property type="evidence" value="ECO:0007669"/>
    <property type="project" value="UniProtKB-KW"/>
</dbReference>
<evidence type="ECO:0000256" key="8">
    <source>
        <dbReference type="SAM" id="MobiDB-lite"/>
    </source>
</evidence>
<keyword evidence="3" id="KW-0547">Nucleotide-binding</keyword>
<dbReference type="GO" id="GO:0000460">
    <property type="term" value="P:maturation of 5.8S rRNA"/>
    <property type="evidence" value="ECO:0007669"/>
    <property type="project" value="TreeGrafter"/>
</dbReference>
<dbReference type="GO" id="GO:0005524">
    <property type="term" value="F:ATP binding"/>
    <property type="evidence" value="ECO:0007669"/>
    <property type="project" value="UniProtKB-KW"/>
</dbReference>
<dbReference type="InterPro" id="IPR011545">
    <property type="entry name" value="DEAD/DEAH_box_helicase_dom"/>
</dbReference>
<dbReference type="FunFam" id="3.40.50.300:FF:000083">
    <property type="entry name" value="ATP-dependent RNA helicase DOB1"/>
    <property type="match status" value="1"/>
</dbReference>
<dbReference type="Pfam" id="PF08148">
    <property type="entry name" value="DSHCT"/>
    <property type="match status" value="1"/>
</dbReference>
<keyword evidence="12" id="KW-1185">Reference proteome</keyword>
<dbReference type="PIRSF" id="PIRSF005198">
    <property type="entry name" value="Antiviral_helicase_SKI2"/>
    <property type="match status" value="1"/>
</dbReference>
<evidence type="ECO:0000259" key="9">
    <source>
        <dbReference type="PROSITE" id="PS51192"/>
    </source>
</evidence>
<comment type="caution">
    <text evidence="11">The sequence shown here is derived from an EMBL/GenBank/DDBJ whole genome shotgun (WGS) entry which is preliminary data.</text>
</comment>
<evidence type="ECO:0000256" key="6">
    <source>
        <dbReference type="ARBA" id="ARBA00022840"/>
    </source>
</evidence>
<keyword evidence="6" id="KW-0067">ATP-binding</keyword>
<feature type="region of interest" description="Disordered" evidence="8">
    <location>
        <begin position="1"/>
        <end position="97"/>
    </location>
</feature>
<protein>
    <submittedName>
        <fullName evidence="11">Putative helicase C6F12.16c</fullName>
    </submittedName>
</protein>
<dbReference type="Gene3D" id="3.40.50.300">
    <property type="entry name" value="P-loop containing nucleotide triphosphate hydrolases"/>
    <property type="match status" value="2"/>
</dbReference>
<evidence type="ECO:0000256" key="4">
    <source>
        <dbReference type="ARBA" id="ARBA00022801"/>
    </source>
</evidence>
<dbReference type="GO" id="GO:0006401">
    <property type="term" value="P:RNA catabolic process"/>
    <property type="evidence" value="ECO:0007669"/>
    <property type="project" value="InterPro"/>
</dbReference>
<dbReference type="GO" id="GO:0005634">
    <property type="term" value="C:nucleus"/>
    <property type="evidence" value="ECO:0007669"/>
    <property type="project" value="UniProtKB-SubCell"/>
</dbReference>
<feature type="compositionally biased region" description="Basic and acidic residues" evidence="8">
    <location>
        <begin position="78"/>
        <end position="92"/>
    </location>
</feature>
<dbReference type="SMART" id="SM00490">
    <property type="entry name" value="HELICc"/>
    <property type="match status" value="1"/>
</dbReference>
<dbReference type="OrthoDB" id="64767at2759"/>
<dbReference type="PANTHER" id="PTHR12131">
    <property type="entry name" value="ATP-DEPENDENT RNA AND DNA HELICASE"/>
    <property type="match status" value="1"/>
</dbReference>
<dbReference type="InterPro" id="IPR012961">
    <property type="entry name" value="Ski2/MTR4_C"/>
</dbReference>